<dbReference type="EnsemblPlants" id="PNT66119">
    <property type="protein sequence ID" value="PNT66119"/>
    <property type="gene ID" value="BRADI_3g07432v3"/>
</dbReference>
<accession>A0A2K2CVR7</accession>
<dbReference type="EMBL" id="CM000882">
    <property type="protein sequence ID" value="PNT66119.1"/>
    <property type="molecule type" value="Genomic_DNA"/>
</dbReference>
<dbReference type="InParanoid" id="A0A2K2CVR7"/>
<protein>
    <submittedName>
        <fullName evidence="1 2">Uncharacterized protein</fullName>
    </submittedName>
</protein>
<evidence type="ECO:0000313" key="3">
    <source>
        <dbReference type="Proteomes" id="UP000008810"/>
    </source>
</evidence>
<gene>
    <name evidence="1" type="ORF">BRADI_3g07432v3</name>
</gene>
<evidence type="ECO:0000313" key="1">
    <source>
        <dbReference type="EMBL" id="PNT66119.1"/>
    </source>
</evidence>
<proteinExistence type="predicted"/>
<evidence type="ECO:0000313" key="2">
    <source>
        <dbReference type="EnsemblPlants" id="PNT66119"/>
    </source>
</evidence>
<organism evidence="1">
    <name type="scientific">Brachypodium distachyon</name>
    <name type="common">Purple false brome</name>
    <name type="synonym">Trachynia distachya</name>
    <dbReference type="NCBI Taxonomy" id="15368"/>
    <lineage>
        <taxon>Eukaryota</taxon>
        <taxon>Viridiplantae</taxon>
        <taxon>Streptophyta</taxon>
        <taxon>Embryophyta</taxon>
        <taxon>Tracheophyta</taxon>
        <taxon>Spermatophyta</taxon>
        <taxon>Magnoliopsida</taxon>
        <taxon>Liliopsida</taxon>
        <taxon>Poales</taxon>
        <taxon>Poaceae</taxon>
        <taxon>BOP clade</taxon>
        <taxon>Pooideae</taxon>
        <taxon>Stipodae</taxon>
        <taxon>Brachypodieae</taxon>
        <taxon>Brachypodium</taxon>
    </lineage>
</organism>
<reference evidence="2" key="3">
    <citation type="submission" date="2018-08" db="UniProtKB">
        <authorList>
            <consortium name="EnsemblPlants"/>
        </authorList>
    </citation>
    <scope>IDENTIFICATION</scope>
    <source>
        <strain evidence="2">cv. Bd21</strain>
    </source>
</reference>
<dbReference type="Gramene" id="PNT66119">
    <property type="protein sequence ID" value="PNT66119"/>
    <property type="gene ID" value="BRADI_3g07432v3"/>
</dbReference>
<reference evidence="1" key="2">
    <citation type="submission" date="2017-06" db="EMBL/GenBank/DDBJ databases">
        <title>WGS assembly of Brachypodium distachyon.</title>
        <authorList>
            <consortium name="The International Brachypodium Initiative"/>
            <person name="Lucas S."/>
            <person name="Harmon-Smith M."/>
            <person name="Lail K."/>
            <person name="Tice H."/>
            <person name="Grimwood J."/>
            <person name="Bruce D."/>
            <person name="Barry K."/>
            <person name="Shu S."/>
            <person name="Lindquist E."/>
            <person name="Wang M."/>
            <person name="Pitluck S."/>
            <person name="Vogel J.P."/>
            <person name="Garvin D.F."/>
            <person name="Mockler T.C."/>
            <person name="Schmutz J."/>
            <person name="Rokhsar D."/>
            <person name="Bevan M.W."/>
        </authorList>
    </citation>
    <scope>NUCLEOTIDE SEQUENCE</scope>
    <source>
        <strain evidence="1">Bd21</strain>
    </source>
</reference>
<dbReference type="AlphaFoldDB" id="A0A2K2CVR7"/>
<reference evidence="1 2" key="1">
    <citation type="journal article" date="2010" name="Nature">
        <title>Genome sequencing and analysis of the model grass Brachypodium distachyon.</title>
        <authorList>
            <consortium name="International Brachypodium Initiative"/>
        </authorList>
    </citation>
    <scope>NUCLEOTIDE SEQUENCE [LARGE SCALE GENOMIC DNA]</scope>
    <source>
        <strain evidence="1 2">Bd21</strain>
    </source>
</reference>
<name>A0A2K2CVR7_BRADI</name>
<sequence>MIQYQATIVDAKQLTLPVTVNDVRSENSTNPNQLPIITQSFKSNGGIKPFPA</sequence>
<keyword evidence="3" id="KW-1185">Reference proteome</keyword>
<dbReference type="Proteomes" id="UP000008810">
    <property type="component" value="Chromosome 3"/>
</dbReference>